<protein>
    <submittedName>
        <fullName evidence="4">G_PROTEIN_RECEP_F2_4 domain-containing protein</fullName>
    </submittedName>
</protein>
<feature type="transmembrane region" description="Helical" evidence="1">
    <location>
        <begin position="271"/>
        <end position="295"/>
    </location>
</feature>
<dbReference type="STRING" id="6205.A0A0R3WM54"/>
<feature type="transmembrane region" description="Helical" evidence="1">
    <location>
        <begin position="236"/>
        <end position="259"/>
    </location>
</feature>
<gene>
    <name evidence="2" type="ORF">TTAC_LOCUS1829</name>
</gene>
<keyword evidence="1" id="KW-1133">Transmembrane helix</keyword>
<organism evidence="4">
    <name type="scientific">Hydatigena taeniaeformis</name>
    <name type="common">Feline tapeworm</name>
    <name type="synonym">Taenia taeniaeformis</name>
    <dbReference type="NCBI Taxonomy" id="6205"/>
    <lineage>
        <taxon>Eukaryota</taxon>
        <taxon>Metazoa</taxon>
        <taxon>Spiralia</taxon>
        <taxon>Lophotrochozoa</taxon>
        <taxon>Platyhelminthes</taxon>
        <taxon>Cestoda</taxon>
        <taxon>Eucestoda</taxon>
        <taxon>Cyclophyllidea</taxon>
        <taxon>Taeniidae</taxon>
        <taxon>Hydatigera</taxon>
    </lineage>
</organism>
<keyword evidence="1" id="KW-0812">Transmembrane</keyword>
<keyword evidence="1" id="KW-0472">Membrane</keyword>
<reference evidence="2 3" key="2">
    <citation type="submission" date="2018-11" db="EMBL/GenBank/DDBJ databases">
        <authorList>
            <consortium name="Pathogen Informatics"/>
        </authorList>
    </citation>
    <scope>NUCLEOTIDE SEQUENCE [LARGE SCALE GENOMIC DNA]</scope>
</reference>
<keyword evidence="3" id="KW-1185">Reference proteome</keyword>
<dbReference type="WBParaSite" id="TTAC_0000184201-mRNA-1">
    <property type="protein sequence ID" value="TTAC_0000184201-mRNA-1"/>
    <property type="gene ID" value="TTAC_0000184201"/>
</dbReference>
<dbReference type="AlphaFoldDB" id="A0A0R3WM54"/>
<proteinExistence type="predicted"/>
<accession>A0A0R3WM54</accession>
<dbReference type="OrthoDB" id="6134459at2759"/>
<evidence type="ECO:0000256" key="1">
    <source>
        <dbReference type="SAM" id="Phobius"/>
    </source>
</evidence>
<dbReference type="PANTHER" id="PTHR45902:SF1">
    <property type="entry name" value="LATROPHILIN RECEPTOR-LIKE PROTEIN A"/>
    <property type="match status" value="1"/>
</dbReference>
<reference evidence="4" key="1">
    <citation type="submission" date="2017-02" db="UniProtKB">
        <authorList>
            <consortium name="WormBaseParasite"/>
        </authorList>
    </citation>
    <scope>IDENTIFICATION</scope>
</reference>
<feature type="transmembrane region" description="Helical" evidence="1">
    <location>
        <begin position="307"/>
        <end position="331"/>
    </location>
</feature>
<dbReference type="Gene3D" id="1.20.1070.10">
    <property type="entry name" value="Rhodopsin 7-helix transmembrane proteins"/>
    <property type="match status" value="1"/>
</dbReference>
<evidence type="ECO:0000313" key="3">
    <source>
        <dbReference type="Proteomes" id="UP000274429"/>
    </source>
</evidence>
<name>A0A0R3WM54_HYDTA</name>
<evidence type="ECO:0000313" key="4">
    <source>
        <dbReference type="WBParaSite" id="TTAC_0000184201-mRNA-1"/>
    </source>
</evidence>
<evidence type="ECO:0000313" key="2">
    <source>
        <dbReference type="EMBL" id="VDM18569.1"/>
    </source>
</evidence>
<dbReference type="InterPro" id="IPR053231">
    <property type="entry name" value="GPCR_LN-TM7"/>
</dbReference>
<dbReference type="EMBL" id="UYWX01000540">
    <property type="protein sequence ID" value="VDM18569.1"/>
    <property type="molecule type" value="Genomic_DNA"/>
</dbReference>
<dbReference type="Proteomes" id="UP000274429">
    <property type="component" value="Unassembled WGS sequence"/>
</dbReference>
<dbReference type="PANTHER" id="PTHR45902">
    <property type="entry name" value="LATROPHILIN RECEPTOR-LIKE PROTEIN A"/>
    <property type="match status" value="1"/>
</dbReference>
<sequence length="363" mass="40631">MSAVGCFCDYECHASNDCCAAVNNSLSPLSFEENAVPSACLSVENVFLDDIILPRGNYVSAFTHCPSEKTIDEEVKLGCEEANLMLLASREENPLQWLRAHARSIVPVVGFRDRRLYGNIFCAICNGQFQDQVYFSPIHLGCRKEGNITECLVSVKLPASFSRPCTPLGPRAFMPRGMFLSMDDLFIIPEEYLNNQYIDLPLNFEKNENINNNDTKTMDSNASSNVVYDRDNSDEAYVWVQLALLIFSVVGLTLMLVVYGVNANLRRSLAGILTMGLGVALLLMEVTFLIVAFAVPEVKNRGFCVCMVALLLYSLLCSFTWMTLFATQLLVTFGNCRNCILFCWKFLTCKWSAKTVRNCEMPS</sequence>